<proteinExistence type="predicted"/>
<feature type="domain" description="Polymerase/histidinol phosphatase N-terminal" evidence="1">
    <location>
        <begin position="4"/>
        <end position="67"/>
    </location>
</feature>
<dbReference type="OrthoDB" id="9804333at2"/>
<dbReference type="AlphaFoldDB" id="A0A343JC86"/>
<dbReference type="InterPro" id="IPR016195">
    <property type="entry name" value="Pol/histidinol_Pase-like"/>
</dbReference>
<dbReference type="Pfam" id="PF02811">
    <property type="entry name" value="PHP"/>
    <property type="match status" value="1"/>
</dbReference>
<organism evidence="2 3">
    <name type="scientific">Clostridium isatidis</name>
    <dbReference type="NCBI Taxonomy" id="182773"/>
    <lineage>
        <taxon>Bacteria</taxon>
        <taxon>Bacillati</taxon>
        <taxon>Bacillota</taxon>
        <taxon>Clostridia</taxon>
        <taxon>Eubacteriales</taxon>
        <taxon>Clostridiaceae</taxon>
        <taxon>Clostridium</taxon>
    </lineage>
</organism>
<evidence type="ECO:0000259" key="1">
    <source>
        <dbReference type="SMART" id="SM00481"/>
    </source>
</evidence>
<dbReference type="InterPro" id="IPR003141">
    <property type="entry name" value="Pol/His_phosphatase_N"/>
</dbReference>
<dbReference type="Gene3D" id="1.10.150.650">
    <property type="match status" value="1"/>
</dbReference>
<gene>
    <name evidence="2" type="ORF">BEN51_06510</name>
</gene>
<evidence type="ECO:0000313" key="2">
    <source>
        <dbReference type="EMBL" id="ASW43144.1"/>
    </source>
</evidence>
<dbReference type="EMBL" id="CP016786">
    <property type="protein sequence ID" value="ASW43144.1"/>
    <property type="molecule type" value="Genomic_DNA"/>
</dbReference>
<dbReference type="Gene3D" id="3.20.20.140">
    <property type="entry name" value="Metal-dependent hydrolases"/>
    <property type="match status" value="1"/>
</dbReference>
<dbReference type="Proteomes" id="UP000264883">
    <property type="component" value="Chromosome"/>
</dbReference>
<dbReference type="GO" id="GO:0004534">
    <property type="term" value="F:5'-3' RNA exonuclease activity"/>
    <property type="evidence" value="ECO:0007669"/>
    <property type="project" value="TreeGrafter"/>
</dbReference>
<sequence length="272" mass="31019">MNCADLHIHSSYSDGNLSPEEIVEIARQTGLKAISITDHDCISSQYIVDKKYNDIDIIPGIELSSEIDNLEIHILGYFIDYQNKDLIKIINKLAEERIKRVEKIILKLNENGIELSMEDIEPSTSIGRSHIANAMLKKGYFDNYKTAFMNYLVKDKPAYVKGYKLNYREAIKVIREAGGIPVLAHPGQVYRGLAMENLIKELKFFGLMGLEVYHPSHLREDTNKFYNLAKKHKLIITGGSDYHGKGCYSENLIGSYGIKEELLNKLINYKNK</sequence>
<protein>
    <submittedName>
        <fullName evidence="2">Phosphatase</fullName>
    </submittedName>
</protein>
<dbReference type="SUPFAM" id="SSF89550">
    <property type="entry name" value="PHP domain-like"/>
    <property type="match status" value="1"/>
</dbReference>
<dbReference type="CDD" id="cd07438">
    <property type="entry name" value="PHP_HisPPase_AMP"/>
    <property type="match status" value="1"/>
</dbReference>
<accession>A0A343JC86</accession>
<dbReference type="PANTHER" id="PTHR42924">
    <property type="entry name" value="EXONUCLEASE"/>
    <property type="match status" value="1"/>
</dbReference>
<dbReference type="InterPro" id="IPR004013">
    <property type="entry name" value="PHP_dom"/>
</dbReference>
<dbReference type="InterPro" id="IPR052018">
    <property type="entry name" value="PHP_domain"/>
</dbReference>
<dbReference type="SMART" id="SM00481">
    <property type="entry name" value="POLIIIAc"/>
    <property type="match status" value="1"/>
</dbReference>
<name>A0A343JC86_9CLOT</name>
<evidence type="ECO:0000313" key="3">
    <source>
        <dbReference type="Proteomes" id="UP000264883"/>
    </source>
</evidence>
<reference evidence="2 3" key="1">
    <citation type="submission" date="2016-08" db="EMBL/GenBank/DDBJ databases">
        <title>Complete Genome Sequence Of The Indigo Reducing Clostridium isatidis DSM15098.</title>
        <authorList>
            <person name="Little G.T."/>
            <person name="Minton N.P."/>
        </authorList>
    </citation>
    <scope>NUCLEOTIDE SEQUENCE [LARGE SCALE GENOMIC DNA]</scope>
    <source>
        <strain evidence="2 3">DSM 15098</strain>
    </source>
</reference>
<dbReference type="PANTHER" id="PTHR42924:SF3">
    <property type="entry name" value="POLYMERASE_HISTIDINOL PHOSPHATASE N-TERMINAL DOMAIN-CONTAINING PROTEIN"/>
    <property type="match status" value="1"/>
</dbReference>
<dbReference type="KEGG" id="cia:BEN51_06510"/>
<dbReference type="GO" id="GO:0035312">
    <property type="term" value="F:5'-3' DNA exonuclease activity"/>
    <property type="evidence" value="ECO:0007669"/>
    <property type="project" value="TreeGrafter"/>
</dbReference>
<keyword evidence="3" id="KW-1185">Reference proteome</keyword>
<dbReference type="RefSeq" id="WP_119865281.1">
    <property type="nucleotide sequence ID" value="NZ_CP016786.1"/>
</dbReference>